<name>A0A9D4SWH7_RHISA</name>
<proteinExistence type="predicted"/>
<protein>
    <submittedName>
        <fullName evidence="2">Uncharacterized protein</fullName>
    </submittedName>
</protein>
<feature type="region of interest" description="Disordered" evidence="1">
    <location>
        <begin position="129"/>
        <end position="157"/>
    </location>
</feature>
<dbReference type="EMBL" id="JABSTV010001250">
    <property type="protein sequence ID" value="KAH7956091.1"/>
    <property type="molecule type" value="Genomic_DNA"/>
</dbReference>
<dbReference type="AlphaFoldDB" id="A0A9D4SWH7"/>
<evidence type="ECO:0000313" key="3">
    <source>
        <dbReference type="Proteomes" id="UP000821837"/>
    </source>
</evidence>
<organism evidence="2 3">
    <name type="scientific">Rhipicephalus sanguineus</name>
    <name type="common">Brown dog tick</name>
    <name type="synonym">Ixodes sanguineus</name>
    <dbReference type="NCBI Taxonomy" id="34632"/>
    <lineage>
        <taxon>Eukaryota</taxon>
        <taxon>Metazoa</taxon>
        <taxon>Ecdysozoa</taxon>
        <taxon>Arthropoda</taxon>
        <taxon>Chelicerata</taxon>
        <taxon>Arachnida</taxon>
        <taxon>Acari</taxon>
        <taxon>Parasitiformes</taxon>
        <taxon>Ixodida</taxon>
        <taxon>Ixodoidea</taxon>
        <taxon>Ixodidae</taxon>
        <taxon>Rhipicephalinae</taxon>
        <taxon>Rhipicephalus</taxon>
        <taxon>Rhipicephalus</taxon>
    </lineage>
</organism>
<accession>A0A9D4SWH7</accession>
<feature type="compositionally biased region" description="Low complexity" evidence="1">
    <location>
        <begin position="129"/>
        <end position="146"/>
    </location>
</feature>
<dbReference type="Proteomes" id="UP000821837">
    <property type="component" value="Unassembled WGS sequence"/>
</dbReference>
<reference evidence="2" key="1">
    <citation type="journal article" date="2020" name="Cell">
        <title>Large-Scale Comparative Analyses of Tick Genomes Elucidate Their Genetic Diversity and Vector Capacities.</title>
        <authorList>
            <consortium name="Tick Genome and Microbiome Consortium (TIGMIC)"/>
            <person name="Jia N."/>
            <person name="Wang J."/>
            <person name="Shi W."/>
            <person name="Du L."/>
            <person name="Sun Y."/>
            <person name="Zhan W."/>
            <person name="Jiang J.F."/>
            <person name="Wang Q."/>
            <person name="Zhang B."/>
            <person name="Ji P."/>
            <person name="Bell-Sakyi L."/>
            <person name="Cui X.M."/>
            <person name="Yuan T.T."/>
            <person name="Jiang B.G."/>
            <person name="Yang W.F."/>
            <person name="Lam T.T."/>
            <person name="Chang Q.C."/>
            <person name="Ding S.J."/>
            <person name="Wang X.J."/>
            <person name="Zhu J.G."/>
            <person name="Ruan X.D."/>
            <person name="Zhao L."/>
            <person name="Wei J.T."/>
            <person name="Ye R.Z."/>
            <person name="Que T.C."/>
            <person name="Du C.H."/>
            <person name="Zhou Y.H."/>
            <person name="Cheng J.X."/>
            <person name="Dai P.F."/>
            <person name="Guo W.B."/>
            <person name="Han X.H."/>
            <person name="Huang E.J."/>
            <person name="Li L.F."/>
            <person name="Wei W."/>
            <person name="Gao Y.C."/>
            <person name="Liu J.Z."/>
            <person name="Shao H.Z."/>
            <person name="Wang X."/>
            <person name="Wang C.C."/>
            <person name="Yang T.C."/>
            <person name="Huo Q.B."/>
            <person name="Li W."/>
            <person name="Chen H.Y."/>
            <person name="Chen S.E."/>
            <person name="Zhou L.G."/>
            <person name="Ni X.B."/>
            <person name="Tian J.H."/>
            <person name="Sheng Y."/>
            <person name="Liu T."/>
            <person name="Pan Y.S."/>
            <person name="Xia L.Y."/>
            <person name="Li J."/>
            <person name="Zhao F."/>
            <person name="Cao W.C."/>
        </authorList>
    </citation>
    <scope>NUCLEOTIDE SEQUENCE</scope>
    <source>
        <strain evidence="2">Rsan-2018</strain>
    </source>
</reference>
<reference evidence="2" key="2">
    <citation type="submission" date="2021-09" db="EMBL/GenBank/DDBJ databases">
        <authorList>
            <person name="Jia N."/>
            <person name="Wang J."/>
            <person name="Shi W."/>
            <person name="Du L."/>
            <person name="Sun Y."/>
            <person name="Zhan W."/>
            <person name="Jiang J."/>
            <person name="Wang Q."/>
            <person name="Zhang B."/>
            <person name="Ji P."/>
            <person name="Sakyi L.B."/>
            <person name="Cui X."/>
            <person name="Yuan T."/>
            <person name="Jiang B."/>
            <person name="Yang W."/>
            <person name="Lam T.T.-Y."/>
            <person name="Chang Q."/>
            <person name="Ding S."/>
            <person name="Wang X."/>
            <person name="Zhu J."/>
            <person name="Ruan X."/>
            <person name="Zhao L."/>
            <person name="Wei J."/>
            <person name="Que T."/>
            <person name="Du C."/>
            <person name="Cheng J."/>
            <person name="Dai P."/>
            <person name="Han X."/>
            <person name="Huang E."/>
            <person name="Gao Y."/>
            <person name="Liu J."/>
            <person name="Shao H."/>
            <person name="Ye R."/>
            <person name="Li L."/>
            <person name="Wei W."/>
            <person name="Wang X."/>
            <person name="Wang C."/>
            <person name="Huo Q."/>
            <person name="Li W."/>
            <person name="Guo W."/>
            <person name="Chen H."/>
            <person name="Chen S."/>
            <person name="Zhou L."/>
            <person name="Zhou L."/>
            <person name="Ni X."/>
            <person name="Tian J."/>
            <person name="Zhou Y."/>
            <person name="Sheng Y."/>
            <person name="Liu T."/>
            <person name="Pan Y."/>
            <person name="Xia L."/>
            <person name="Li J."/>
            <person name="Zhao F."/>
            <person name="Cao W."/>
        </authorList>
    </citation>
    <scope>NUCLEOTIDE SEQUENCE</scope>
    <source>
        <strain evidence="2">Rsan-2018</strain>
        <tissue evidence="2">Larvae</tissue>
    </source>
</reference>
<gene>
    <name evidence="2" type="ORF">HPB52_006008</name>
</gene>
<evidence type="ECO:0000313" key="2">
    <source>
        <dbReference type="EMBL" id="KAH7956091.1"/>
    </source>
</evidence>
<comment type="caution">
    <text evidence="2">The sequence shown here is derived from an EMBL/GenBank/DDBJ whole genome shotgun (WGS) entry which is preliminary data.</text>
</comment>
<sequence>MSIGVDDDGGVLHNSHVSHGPAAYDGNKFAEQIWRFFETIADLAELVRSIVRQELQKFRTVSHQPQMAALTDVDREEVRQLVQPLVAPPAEAPLLTDARTDGARIIDDHRGDYFRRYWREYHRCRATDVSTTSSSSRTSTGYSPSTGDSFHHPSDDASRLPHAHCPLRMPPPFLLRLLHLYRPSDFPAPTAPCAYATLFPSYPSTRLL</sequence>
<evidence type="ECO:0000256" key="1">
    <source>
        <dbReference type="SAM" id="MobiDB-lite"/>
    </source>
</evidence>
<keyword evidence="3" id="KW-1185">Reference proteome</keyword>